<protein>
    <recommendedName>
        <fullName evidence="8">Rhodopsin domain-containing protein</fullName>
    </recommendedName>
</protein>
<feature type="domain" description="Rhodopsin" evidence="8">
    <location>
        <begin position="52"/>
        <end position="281"/>
    </location>
</feature>
<evidence type="ECO:0000256" key="3">
    <source>
        <dbReference type="ARBA" id="ARBA00022989"/>
    </source>
</evidence>
<dbReference type="Proteomes" id="UP000800092">
    <property type="component" value="Unassembled WGS sequence"/>
</dbReference>
<evidence type="ECO:0000256" key="1">
    <source>
        <dbReference type="ARBA" id="ARBA00004141"/>
    </source>
</evidence>
<evidence type="ECO:0000256" key="4">
    <source>
        <dbReference type="ARBA" id="ARBA00023136"/>
    </source>
</evidence>
<evidence type="ECO:0000256" key="7">
    <source>
        <dbReference type="SAM" id="Phobius"/>
    </source>
</evidence>
<gene>
    <name evidence="9" type="ORF">EV356DRAFT_581600</name>
</gene>
<dbReference type="PANTHER" id="PTHR33048">
    <property type="entry name" value="PTH11-LIKE INTEGRAL MEMBRANE PROTEIN (AFU_ORTHOLOGUE AFUA_5G11245)"/>
    <property type="match status" value="1"/>
</dbReference>
<comment type="similarity">
    <text evidence="5">Belongs to the SAT4 family.</text>
</comment>
<evidence type="ECO:0000256" key="2">
    <source>
        <dbReference type="ARBA" id="ARBA00022692"/>
    </source>
</evidence>
<keyword evidence="3 7" id="KW-1133">Transmembrane helix</keyword>
<organism evidence="9 10">
    <name type="scientific">Viridothelium virens</name>
    <name type="common">Speckled blister lichen</name>
    <name type="synonym">Trypethelium virens</name>
    <dbReference type="NCBI Taxonomy" id="1048519"/>
    <lineage>
        <taxon>Eukaryota</taxon>
        <taxon>Fungi</taxon>
        <taxon>Dikarya</taxon>
        <taxon>Ascomycota</taxon>
        <taxon>Pezizomycotina</taxon>
        <taxon>Dothideomycetes</taxon>
        <taxon>Dothideomycetes incertae sedis</taxon>
        <taxon>Trypetheliales</taxon>
        <taxon>Trypetheliaceae</taxon>
        <taxon>Viridothelium</taxon>
    </lineage>
</organism>
<feature type="compositionally biased region" description="Polar residues" evidence="6">
    <location>
        <begin position="299"/>
        <end position="308"/>
    </location>
</feature>
<keyword evidence="2 7" id="KW-0812">Transmembrane</keyword>
<evidence type="ECO:0000256" key="5">
    <source>
        <dbReference type="ARBA" id="ARBA00038359"/>
    </source>
</evidence>
<comment type="subcellular location">
    <subcellularLocation>
        <location evidence="1">Membrane</location>
        <topology evidence="1">Multi-pass membrane protein</topology>
    </subcellularLocation>
</comment>
<evidence type="ECO:0000313" key="10">
    <source>
        <dbReference type="Proteomes" id="UP000800092"/>
    </source>
</evidence>
<evidence type="ECO:0000313" key="9">
    <source>
        <dbReference type="EMBL" id="KAF2228421.1"/>
    </source>
</evidence>
<feature type="transmembrane region" description="Helical" evidence="7">
    <location>
        <begin position="33"/>
        <end position="52"/>
    </location>
</feature>
<dbReference type="GO" id="GO:0016020">
    <property type="term" value="C:membrane"/>
    <property type="evidence" value="ECO:0007669"/>
    <property type="project" value="UniProtKB-SubCell"/>
</dbReference>
<dbReference type="InterPro" id="IPR052337">
    <property type="entry name" value="SAT4-like"/>
</dbReference>
<dbReference type="InterPro" id="IPR049326">
    <property type="entry name" value="Rhodopsin_dom_fungi"/>
</dbReference>
<feature type="transmembrane region" description="Helical" evidence="7">
    <location>
        <begin position="184"/>
        <end position="210"/>
    </location>
</feature>
<name>A0A6A6GRW1_VIRVR</name>
<feature type="transmembrane region" description="Helical" evidence="7">
    <location>
        <begin position="139"/>
        <end position="163"/>
    </location>
</feature>
<accession>A0A6A6GRW1</accession>
<sequence length="399" mass="44734">MSIPPGVNPNEIPGLLNPSGAPPNFAHPSSESGAFFGVCIFYLMLTTITTLLRMYTRIWIVKSVGWPDCFAACAAIKIANRPYGEGVHQWDIPITHLIPFAKSAYVYEATYNVVLAIAKLSICLQYVNIFAPGRSIKFWFLQVLIFVNTSFQVAAFFITLFQCSPRAKAWNSTIPGSCVKFKDWIIVTGVYNIASDAIMLIFPIFCIWTLQMSTSRKWGVSGIFFVGVLALVSSIIRLIFSFVYKHSQDLTFTESQLGIATTGEIAAGIVAGNLICLPRLFKHYGPKVLRFISSNYQSSQTTGQSHNRGNSDKKSSSSWPHRHVKDRADKSNDYMELQDVLTYPELGPIAPGKNRLFPLNTSQVSAQQEPQTVFEDDRESDNRRKIWRSVRVEQNAEQF</sequence>
<dbReference type="PANTHER" id="PTHR33048:SF160">
    <property type="entry name" value="SAT4 FAMILY MEMBRANE PROTEIN"/>
    <property type="match status" value="1"/>
</dbReference>
<reference evidence="9" key="1">
    <citation type="journal article" date="2020" name="Stud. Mycol.">
        <title>101 Dothideomycetes genomes: a test case for predicting lifestyles and emergence of pathogens.</title>
        <authorList>
            <person name="Haridas S."/>
            <person name="Albert R."/>
            <person name="Binder M."/>
            <person name="Bloem J."/>
            <person name="Labutti K."/>
            <person name="Salamov A."/>
            <person name="Andreopoulos B."/>
            <person name="Baker S."/>
            <person name="Barry K."/>
            <person name="Bills G."/>
            <person name="Bluhm B."/>
            <person name="Cannon C."/>
            <person name="Castanera R."/>
            <person name="Culley D."/>
            <person name="Daum C."/>
            <person name="Ezra D."/>
            <person name="Gonzalez J."/>
            <person name="Henrissat B."/>
            <person name="Kuo A."/>
            <person name="Liang C."/>
            <person name="Lipzen A."/>
            <person name="Lutzoni F."/>
            <person name="Magnuson J."/>
            <person name="Mondo S."/>
            <person name="Nolan M."/>
            <person name="Ohm R."/>
            <person name="Pangilinan J."/>
            <person name="Park H.-J."/>
            <person name="Ramirez L."/>
            <person name="Alfaro M."/>
            <person name="Sun H."/>
            <person name="Tritt A."/>
            <person name="Yoshinaga Y."/>
            <person name="Zwiers L.-H."/>
            <person name="Turgeon B."/>
            <person name="Goodwin S."/>
            <person name="Spatafora J."/>
            <person name="Crous P."/>
            <person name="Grigoriev I."/>
        </authorList>
    </citation>
    <scope>NUCLEOTIDE SEQUENCE</scope>
    <source>
        <strain evidence="9">Tuck. ex Michener</strain>
    </source>
</reference>
<keyword evidence="4 7" id="KW-0472">Membrane</keyword>
<dbReference type="AlphaFoldDB" id="A0A6A6GRW1"/>
<proteinExistence type="inferred from homology"/>
<feature type="transmembrane region" description="Helical" evidence="7">
    <location>
        <begin position="222"/>
        <end position="244"/>
    </location>
</feature>
<evidence type="ECO:0000256" key="6">
    <source>
        <dbReference type="SAM" id="MobiDB-lite"/>
    </source>
</evidence>
<dbReference type="EMBL" id="ML991970">
    <property type="protein sequence ID" value="KAF2228421.1"/>
    <property type="molecule type" value="Genomic_DNA"/>
</dbReference>
<keyword evidence="10" id="KW-1185">Reference proteome</keyword>
<dbReference type="OrthoDB" id="5342292at2759"/>
<feature type="region of interest" description="Disordered" evidence="6">
    <location>
        <begin position="299"/>
        <end position="330"/>
    </location>
</feature>
<dbReference type="Pfam" id="PF20684">
    <property type="entry name" value="Fung_rhodopsin"/>
    <property type="match status" value="1"/>
</dbReference>
<evidence type="ECO:0000259" key="8">
    <source>
        <dbReference type="Pfam" id="PF20684"/>
    </source>
</evidence>